<comment type="caution">
    <text evidence="1">The sequence shown here is derived from an EMBL/GenBank/DDBJ whole genome shotgun (WGS) entry which is preliminary data.</text>
</comment>
<name>A0A9D3V7P4_9ROSI</name>
<evidence type="ECO:0000313" key="2">
    <source>
        <dbReference type="Proteomes" id="UP000828251"/>
    </source>
</evidence>
<organism evidence="1 2">
    <name type="scientific">Gossypium stocksii</name>
    <dbReference type="NCBI Taxonomy" id="47602"/>
    <lineage>
        <taxon>Eukaryota</taxon>
        <taxon>Viridiplantae</taxon>
        <taxon>Streptophyta</taxon>
        <taxon>Embryophyta</taxon>
        <taxon>Tracheophyta</taxon>
        <taxon>Spermatophyta</taxon>
        <taxon>Magnoliopsida</taxon>
        <taxon>eudicotyledons</taxon>
        <taxon>Gunneridae</taxon>
        <taxon>Pentapetalae</taxon>
        <taxon>rosids</taxon>
        <taxon>malvids</taxon>
        <taxon>Malvales</taxon>
        <taxon>Malvaceae</taxon>
        <taxon>Malvoideae</taxon>
        <taxon>Gossypium</taxon>
    </lineage>
</organism>
<dbReference type="AlphaFoldDB" id="A0A9D3V7P4"/>
<dbReference type="Proteomes" id="UP000828251">
    <property type="component" value="Unassembled WGS sequence"/>
</dbReference>
<keyword evidence="2" id="KW-1185">Reference proteome</keyword>
<gene>
    <name evidence="1" type="ORF">J1N35_025416</name>
</gene>
<sequence>MLYLVAQTPQSSRVLGVTVGDFDAMMVATMEKRIVADFPEATELIALCAMFPEKRKRWKIMPGFLMLDKILRDKKEVKFSLIQRNANNVIDWITKNAKKEMLVAKLLNNPSYSLVYILDKVELPTPTSI</sequence>
<accession>A0A9D3V7P4</accession>
<dbReference type="EMBL" id="JAIQCV010000008">
    <property type="protein sequence ID" value="KAH1073088.1"/>
    <property type="molecule type" value="Genomic_DNA"/>
</dbReference>
<protein>
    <submittedName>
        <fullName evidence="1">Uncharacterized protein</fullName>
    </submittedName>
</protein>
<evidence type="ECO:0000313" key="1">
    <source>
        <dbReference type="EMBL" id="KAH1073088.1"/>
    </source>
</evidence>
<reference evidence="1 2" key="1">
    <citation type="journal article" date="2021" name="Plant Biotechnol. J.">
        <title>Multi-omics assisted identification of the key and species-specific regulatory components of drought-tolerant mechanisms in Gossypium stocksii.</title>
        <authorList>
            <person name="Yu D."/>
            <person name="Ke L."/>
            <person name="Zhang D."/>
            <person name="Wu Y."/>
            <person name="Sun Y."/>
            <person name="Mei J."/>
            <person name="Sun J."/>
            <person name="Sun Y."/>
        </authorList>
    </citation>
    <scope>NUCLEOTIDE SEQUENCE [LARGE SCALE GENOMIC DNA]</scope>
    <source>
        <strain evidence="2">cv. E1</strain>
        <tissue evidence="1">Leaf</tissue>
    </source>
</reference>
<proteinExistence type="predicted"/>